<evidence type="ECO:0000256" key="1">
    <source>
        <dbReference type="SAM" id="Phobius"/>
    </source>
</evidence>
<accession>A0A560DNK1</accession>
<keyword evidence="1" id="KW-1133">Transmembrane helix</keyword>
<dbReference type="AlphaFoldDB" id="A0A560DNK1"/>
<name>A0A560DNK1_9BRAD</name>
<keyword evidence="1" id="KW-0472">Membrane</keyword>
<comment type="caution">
    <text evidence="2">The sequence shown here is derived from an EMBL/GenBank/DDBJ whole genome shotgun (WGS) entry which is preliminary data.</text>
</comment>
<organism evidence="2 3">
    <name type="scientific">Bradyrhizobium stylosanthis</name>
    <dbReference type="NCBI Taxonomy" id="1803665"/>
    <lineage>
        <taxon>Bacteria</taxon>
        <taxon>Pseudomonadati</taxon>
        <taxon>Pseudomonadota</taxon>
        <taxon>Alphaproteobacteria</taxon>
        <taxon>Hyphomicrobiales</taxon>
        <taxon>Nitrobacteraceae</taxon>
        <taxon>Bradyrhizobium</taxon>
    </lineage>
</organism>
<dbReference type="STRING" id="1803665.GCA_001641335_05157"/>
<protein>
    <submittedName>
        <fullName evidence="2">Uncharacterized protein</fullName>
    </submittedName>
</protein>
<proteinExistence type="predicted"/>
<sequence>MSMLTYGFDRRFDAAERPATPLAARKARLKGIALQAFALLSMGSVLTALIALKTAIYVWHLHG</sequence>
<evidence type="ECO:0000313" key="2">
    <source>
        <dbReference type="EMBL" id="TWA98686.1"/>
    </source>
</evidence>
<keyword evidence="1" id="KW-0812">Transmembrane</keyword>
<gene>
    <name evidence="2" type="ORF">FBZ96_105364</name>
</gene>
<feature type="transmembrane region" description="Helical" evidence="1">
    <location>
        <begin position="32"/>
        <end position="59"/>
    </location>
</feature>
<dbReference type="Proteomes" id="UP000319949">
    <property type="component" value="Unassembled WGS sequence"/>
</dbReference>
<dbReference type="EMBL" id="VITK01000005">
    <property type="protein sequence ID" value="TWA98686.1"/>
    <property type="molecule type" value="Genomic_DNA"/>
</dbReference>
<dbReference type="RefSeq" id="WP_145664934.1">
    <property type="nucleotide sequence ID" value="NZ_VITK01000005.1"/>
</dbReference>
<keyword evidence="3" id="KW-1185">Reference proteome</keyword>
<dbReference type="OrthoDB" id="8246113at2"/>
<evidence type="ECO:0000313" key="3">
    <source>
        <dbReference type="Proteomes" id="UP000319949"/>
    </source>
</evidence>
<reference evidence="2 3" key="1">
    <citation type="submission" date="2019-06" db="EMBL/GenBank/DDBJ databases">
        <title>Genomic Encyclopedia of Type Strains, Phase IV (KMG-V): Genome sequencing to study the core and pangenomes of soil and plant-associated prokaryotes.</title>
        <authorList>
            <person name="Whitman W."/>
        </authorList>
    </citation>
    <scope>NUCLEOTIDE SEQUENCE [LARGE SCALE GENOMIC DNA]</scope>
    <source>
        <strain evidence="2 3">BR 510</strain>
    </source>
</reference>